<gene>
    <name evidence="2" type="ORF">AABB24_013068</name>
</gene>
<dbReference type="PANTHER" id="PTHR31286">
    <property type="entry name" value="GLYCINE-RICH CELL WALL STRUCTURAL PROTEIN 1.8-LIKE"/>
    <property type="match status" value="1"/>
</dbReference>
<dbReference type="Proteomes" id="UP001627284">
    <property type="component" value="Unassembled WGS sequence"/>
</dbReference>
<comment type="caution">
    <text evidence="2">The sequence shown here is derived from an EMBL/GenBank/DDBJ whole genome shotgun (WGS) entry which is preliminary data.</text>
</comment>
<organism evidence="2 3">
    <name type="scientific">Solanum stoloniferum</name>
    <dbReference type="NCBI Taxonomy" id="62892"/>
    <lineage>
        <taxon>Eukaryota</taxon>
        <taxon>Viridiplantae</taxon>
        <taxon>Streptophyta</taxon>
        <taxon>Embryophyta</taxon>
        <taxon>Tracheophyta</taxon>
        <taxon>Spermatophyta</taxon>
        <taxon>Magnoliopsida</taxon>
        <taxon>eudicotyledons</taxon>
        <taxon>Gunneridae</taxon>
        <taxon>Pentapetalae</taxon>
        <taxon>asterids</taxon>
        <taxon>lamiids</taxon>
        <taxon>Solanales</taxon>
        <taxon>Solanaceae</taxon>
        <taxon>Solanoideae</taxon>
        <taxon>Solaneae</taxon>
        <taxon>Solanum</taxon>
    </lineage>
</organism>
<protein>
    <recommendedName>
        <fullName evidence="4">CCHC-type domain-containing protein</fullName>
    </recommendedName>
</protein>
<sequence>VGKRLGKLVKTDVCTSFTLRGRYALICVEVSMGVPVKKSVHIGQHKQPIIYEGSDIFCNRCGVLGHNAINCVVPQTNQQNMQAMEIRQGDNARGSDVQTSTPYMADPKEKWQTVTFNRQKKENKRTPEKINDEPA</sequence>
<feature type="non-terminal residue" evidence="2">
    <location>
        <position position="1"/>
    </location>
</feature>
<dbReference type="PANTHER" id="PTHR31286:SF99">
    <property type="entry name" value="DUF4283 DOMAIN-CONTAINING PROTEIN"/>
    <property type="match status" value="1"/>
</dbReference>
<name>A0ABD2U968_9SOLN</name>
<reference evidence="2 3" key="1">
    <citation type="submission" date="2024-05" db="EMBL/GenBank/DDBJ databases">
        <title>De novo assembly of an allotetraploid wild potato.</title>
        <authorList>
            <person name="Hosaka A.J."/>
        </authorList>
    </citation>
    <scope>NUCLEOTIDE SEQUENCE [LARGE SCALE GENOMIC DNA]</scope>
    <source>
        <tissue evidence="2">Young leaves</tissue>
    </source>
</reference>
<dbReference type="InterPro" id="IPR040256">
    <property type="entry name" value="At4g02000-like"/>
</dbReference>
<dbReference type="AlphaFoldDB" id="A0ABD2U968"/>
<keyword evidence="3" id="KW-1185">Reference proteome</keyword>
<evidence type="ECO:0008006" key="4">
    <source>
        <dbReference type="Google" id="ProtNLM"/>
    </source>
</evidence>
<dbReference type="EMBL" id="JBJKTR010000007">
    <property type="protein sequence ID" value="KAL3364128.1"/>
    <property type="molecule type" value="Genomic_DNA"/>
</dbReference>
<evidence type="ECO:0000256" key="1">
    <source>
        <dbReference type="SAM" id="MobiDB-lite"/>
    </source>
</evidence>
<feature type="region of interest" description="Disordered" evidence="1">
    <location>
        <begin position="88"/>
        <end position="135"/>
    </location>
</feature>
<feature type="compositionally biased region" description="Basic and acidic residues" evidence="1">
    <location>
        <begin position="124"/>
        <end position="135"/>
    </location>
</feature>
<evidence type="ECO:0000313" key="3">
    <source>
        <dbReference type="Proteomes" id="UP001627284"/>
    </source>
</evidence>
<proteinExistence type="predicted"/>
<evidence type="ECO:0000313" key="2">
    <source>
        <dbReference type="EMBL" id="KAL3364128.1"/>
    </source>
</evidence>
<accession>A0ABD2U968</accession>